<dbReference type="EC" id="2.3.1.274" evidence="8 10"/>
<evidence type="ECO:0000256" key="2">
    <source>
        <dbReference type="ARBA" id="ARBA00022490"/>
    </source>
</evidence>
<accession>A0A0A6UMF6</accession>
<dbReference type="GO" id="GO:0043811">
    <property type="term" value="F:phosphate:acyl-[acyl carrier protein] acyltransferase activity"/>
    <property type="evidence" value="ECO:0007669"/>
    <property type="project" value="UniProtKB-UniRule"/>
</dbReference>
<evidence type="ECO:0000256" key="1">
    <source>
        <dbReference type="ARBA" id="ARBA00001232"/>
    </source>
</evidence>
<evidence type="ECO:0000256" key="8">
    <source>
        <dbReference type="ARBA" id="ARBA00024069"/>
    </source>
</evidence>
<dbReference type="UniPathway" id="UPA00085"/>
<dbReference type="GO" id="GO:0008654">
    <property type="term" value="P:phospholipid biosynthetic process"/>
    <property type="evidence" value="ECO:0007669"/>
    <property type="project" value="UniProtKB-KW"/>
</dbReference>
<evidence type="ECO:0000313" key="12">
    <source>
        <dbReference type="Proteomes" id="UP000054537"/>
    </source>
</evidence>
<proteinExistence type="inferred from homology"/>
<protein>
    <recommendedName>
        <fullName evidence="8 10">Phosphate acyltransferase</fullName>
        <ecNumber evidence="8 10">2.3.1.274</ecNumber>
    </recommendedName>
    <alternativeName>
        <fullName evidence="10">Acyl-ACP phosphotransacylase</fullName>
    </alternativeName>
    <alternativeName>
        <fullName evidence="10">Acyl-[acyl-carrier-protein]--phosphate acyltransferase</fullName>
    </alternativeName>
    <alternativeName>
        <fullName evidence="10">Phosphate-acyl-ACP acyltransferase</fullName>
    </alternativeName>
</protein>
<comment type="subcellular location">
    <subcellularLocation>
        <location evidence="10">Cytoplasm</location>
    </subcellularLocation>
    <text evidence="10">Associated with the membrane possibly through PlsY.</text>
</comment>
<dbReference type="AlphaFoldDB" id="A0A0A6UMF6"/>
<dbReference type="PANTHER" id="PTHR30100">
    <property type="entry name" value="FATTY ACID/PHOSPHOLIPID SYNTHESIS PROTEIN PLSX"/>
    <property type="match status" value="1"/>
</dbReference>
<keyword evidence="4 10" id="KW-0808">Transferase</keyword>
<dbReference type="GO" id="GO:0006633">
    <property type="term" value="P:fatty acid biosynthetic process"/>
    <property type="evidence" value="ECO:0007669"/>
    <property type="project" value="UniProtKB-UniRule"/>
</dbReference>
<sequence length="300" mass="30490">MARIAVDLLGGDQAPAVVVDGALRACRADPFLHLTLVGPAEAADAVVAALKPAERRRVTTEITPTATVPGAMRLVAEGRADAVVSAGDTRVAVVSAARELGRWPGVRRPALTAVLPTAAGRVILLDVGSAVDSDAETLAWHARLGAAYASVVHRIPAPRVGLLTIGTEPGKGDRLRRTLPALLYDLPLPGGARYAGLVEGGDVVLGRAADVVVTDGFTGNVLLKGLETAYALTGPPAPEKDLPPRAALLLGVSGTVVVCHGAAAGPDLAAGIALAADLHRRASVAVIADLLRAQRGIAND</sequence>
<dbReference type="HAMAP" id="MF_00019">
    <property type="entry name" value="PlsX"/>
    <property type="match status" value="1"/>
</dbReference>
<comment type="caution">
    <text evidence="11">The sequence shown here is derived from an EMBL/GenBank/DDBJ whole genome shotgun (WGS) entry which is preliminary data.</text>
</comment>
<comment type="similarity">
    <text evidence="10">Belongs to the PlsX family.</text>
</comment>
<comment type="function">
    <text evidence="10">Catalyzes the reversible formation of acyl-phosphate (acyl-PO(4)) from acyl-[acyl-carrier-protein] (acyl-ACP). This enzyme utilizes acyl-ACP as fatty acyl donor, but not acyl-CoA.</text>
</comment>
<dbReference type="SUPFAM" id="SSF53659">
    <property type="entry name" value="Isocitrate/Isopropylmalate dehydrogenase-like"/>
    <property type="match status" value="1"/>
</dbReference>
<dbReference type="Gene3D" id="3.40.718.10">
    <property type="entry name" value="Isopropylmalate Dehydrogenase"/>
    <property type="match status" value="1"/>
</dbReference>
<dbReference type="Proteomes" id="UP000054537">
    <property type="component" value="Unassembled WGS sequence"/>
</dbReference>
<evidence type="ECO:0000256" key="7">
    <source>
        <dbReference type="ARBA" id="ARBA00023264"/>
    </source>
</evidence>
<dbReference type="Pfam" id="PF02504">
    <property type="entry name" value="FA_synthesis"/>
    <property type="match status" value="1"/>
</dbReference>
<dbReference type="PIRSF" id="PIRSF002465">
    <property type="entry name" value="Phsphlp_syn_PlsX"/>
    <property type="match status" value="1"/>
</dbReference>
<evidence type="ECO:0000256" key="5">
    <source>
        <dbReference type="ARBA" id="ARBA00023098"/>
    </source>
</evidence>
<keyword evidence="3 10" id="KW-0444">Lipid biosynthesis</keyword>
<evidence type="ECO:0000256" key="10">
    <source>
        <dbReference type="HAMAP-Rule" id="MF_00019"/>
    </source>
</evidence>
<gene>
    <name evidence="10" type="primary">plsX</name>
    <name evidence="11" type="ORF">MB27_22995</name>
</gene>
<keyword evidence="12" id="KW-1185">Reference proteome</keyword>
<dbReference type="PANTHER" id="PTHR30100:SF1">
    <property type="entry name" value="PHOSPHATE ACYLTRANSFERASE"/>
    <property type="match status" value="1"/>
</dbReference>
<dbReference type="eggNOG" id="COG0416">
    <property type="taxonomic scope" value="Bacteria"/>
</dbReference>
<dbReference type="InterPro" id="IPR003664">
    <property type="entry name" value="FA_synthesis"/>
</dbReference>
<evidence type="ECO:0000256" key="3">
    <source>
        <dbReference type="ARBA" id="ARBA00022516"/>
    </source>
</evidence>
<evidence type="ECO:0000313" key="11">
    <source>
        <dbReference type="EMBL" id="KHD75499.1"/>
    </source>
</evidence>
<dbReference type="STRING" id="1869.MB27_22995"/>
<keyword evidence="5 10" id="KW-0443">Lipid metabolism</keyword>
<comment type="catalytic activity">
    <reaction evidence="1 10">
        <text>a fatty acyl-[ACP] + phosphate = an acyl phosphate + holo-[ACP]</text>
        <dbReference type="Rhea" id="RHEA:42292"/>
        <dbReference type="Rhea" id="RHEA-COMP:9685"/>
        <dbReference type="Rhea" id="RHEA-COMP:14125"/>
        <dbReference type="ChEBI" id="CHEBI:43474"/>
        <dbReference type="ChEBI" id="CHEBI:59918"/>
        <dbReference type="ChEBI" id="CHEBI:64479"/>
        <dbReference type="ChEBI" id="CHEBI:138651"/>
        <dbReference type="EC" id="2.3.1.274"/>
    </reaction>
</comment>
<dbReference type="EMBL" id="JRTT01000027">
    <property type="protein sequence ID" value="KHD75499.1"/>
    <property type="molecule type" value="Genomic_DNA"/>
</dbReference>
<keyword evidence="6 10" id="KW-0594">Phospholipid biosynthesis</keyword>
<dbReference type="InterPro" id="IPR012281">
    <property type="entry name" value="Phospholipid_synth_PlsX-like"/>
</dbReference>
<keyword evidence="7 10" id="KW-1208">Phospholipid metabolism</keyword>
<name>A0A0A6UMF6_ACTUT</name>
<evidence type="ECO:0000256" key="9">
    <source>
        <dbReference type="ARBA" id="ARBA00046608"/>
    </source>
</evidence>
<evidence type="ECO:0000256" key="4">
    <source>
        <dbReference type="ARBA" id="ARBA00022679"/>
    </source>
</evidence>
<comment type="subunit">
    <text evidence="9 10">Homodimer. Probably interacts with PlsY.</text>
</comment>
<comment type="pathway">
    <text evidence="10">Lipid metabolism; phospholipid metabolism.</text>
</comment>
<dbReference type="GO" id="GO:0005737">
    <property type="term" value="C:cytoplasm"/>
    <property type="evidence" value="ECO:0007669"/>
    <property type="project" value="UniProtKB-SubCell"/>
</dbReference>
<keyword evidence="2 10" id="KW-0963">Cytoplasm</keyword>
<evidence type="ECO:0000256" key="6">
    <source>
        <dbReference type="ARBA" id="ARBA00023209"/>
    </source>
</evidence>
<reference evidence="11 12" key="1">
    <citation type="submission" date="2014-10" db="EMBL/GenBank/DDBJ databases">
        <title>Draft genome sequence of Actinoplanes utahensis NRRL 12052.</title>
        <authorList>
            <person name="Velasco-Bucheli B."/>
            <person name="del Cerro C."/>
            <person name="Hormigo D."/>
            <person name="Garcia J.L."/>
            <person name="Acebal C."/>
            <person name="Arroyo M."/>
            <person name="de la Mata I."/>
        </authorList>
    </citation>
    <scope>NUCLEOTIDE SEQUENCE [LARGE SCALE GENOMIC DNA]</scope>
    <source>
        <strain evidence="11 12">NRRL 12052</strain>
    </source>
</reference>
<organism evidence="11 12">
    <name type="scientific">Actinoplanes utahensis</name>
    <dbReference type="NCBI Taxonomy" id="1869"/>
    <lineage>
        <taxon>Bacteria</taxon>
        <taxon>Bacillati</taxon>
        <taxon>Actinomycetota</taxon>
        <taxon>Actinomycetes</taxon>
        <taxon>Micromonosporales</taxon>
        <taxon>Micromonosporaceae</taxon>
        <taxon>Actinoplanes</taxon>
    </lineage>
</organism>